<sequence>MGNNTPISSLIRWTSPEGRALVRKIITGTVKQWPTGPYEHQVSSWVQGLEGISQIVSAPTGGGKTSYFFGPIIIAQYMHKNPVPGFKSFPAKPVAVVVVPLIELGNNHVREAEQLGLRAIALHAAEIARARREGRNLYTEIKACQWPLVFLSPERLTSREIDDIFRDTTFRANVILLGLDEVHVLPVWGKEFRTAYQNMAVVHRRLPKHVPLIGTSATIAPGKEFKSICSMLDLKPGQFYTQRLSNERPNVRSVVHELTHTLSGYEFPDLAWVLHSGRKVVLYCRTIDLGFRVALYLWNLFPPGKHRLHRVRLWNSLTSETYNTKTLELFQDNPETTAIVATIAFGMGINVRNIIDVCNVGVPESLGAAVQQDGRAGRDPNLLANGRTYVEAAALAAIREVLDAEFPDRPQRAPKVKAKSKTTTKRASKETVEKMDDGLRKLLVAHVEARCLVVEKNKVYGNDQLPDGVKAALPCSAASRLLPCSSCQPFWENISSPVPPPP</sequence>
<evidence type="ECO:0000313" key="10">
    <source>
        <dbReference type="EMBL" id="KIP03374.1"/>
    </source>
</evidence>
<dbReference type="HOGENOM" id="CLU_010294_2_0_1"/>
<dbReference type="Pfam" id="PF00270">
    <property type="entry name" value="DEAD"/>
    <property type="match status" value="1"/>
</dbReference>
<keyword evidence="11" id="KW-1185">Reference proteome</keyword>
<dbReference type="InterPro" id="IPR014001">
    <property type="entry name" value="Helicase_ATP-bd"/>
</dbReference>
<dbReference type="GO" id="GO:0005737">
    <property type="term" value="C:cytoplasm"/>
    <property type="evidence" value="ECO:0007669"/>
    <property type="project" value="TreeGrafter"/>
</dbReference>
<evidence type="ECO:0000313" key="11">
    <source>
        <dbReference type="Proteomes" id="UP000053257"/>
    </source>
</evidence>
<evidence type="ECO:0000256" key="7">
    <source>
        <dbReference type="ARBA" id="ARBA00034808"/>
    </source>
</evidence>
<dbReference type="EMBL" id="KN840619">
    <property type="protein sequence ID" value="KIP03374.1"/>
    <property type="molecule type" value="Genomic_DNA"/>
</dbReference>
<dbReference type="Proteomes" id="UP000053257">
    <property type="component" value="Unassembled WGS sequence"/>
</dbReference>
<dbReference type="GO" id="GO:0005694">
    <property type="term" value="C:chromosome"/>
    <property type="evidence" value="ECO:0007669"/>
    <property type="project" value="TreeGrafter"/>
</dbReference>
<dbReference type="GO" id="GO:0009378">
    <property type="term" value="F:four-way junction helicase activity"/>
    <property type="evidence" value="ECO:0007669"/>
    <property type="project" value="TreeGrafter"/>
</dbReference>
<keyword evidence="4" id="KW-0238">DNA-binding</keyword>
<gene>
    <name evidence="10" type="ORF">PHLGIDRAFT_77692</name>
</gene>
<reference evidence="10 11" key="1">
    <citation type="journal article" date="2014" name="PLoS Genet.">
        <title>Analysis of the Phlebiopsis gigantea genome, transcriptome and secretome provides insight into its pioneer colonization strategies of wood.</title>
        <authorList>
            <person name="Hori C."/>
            <person name="Ishida T."/>
            <person name="Igarashi K."/>
            <person name="Samejima M."/>
            <person name="Suzuki H."/>
            <person name="Master E."/>
            <person name="Ferreira P."/>
            <person name="Ruiz-Duenas F.J."/>
            <person name="Held B."/>
            <person name="Canessa P."/>
            <person name="Larrondo L.F."/>
            <person name="Schmoll M."/>
            <person name="Druzhinina I.S."/>
            <person name="Kubicek C.P."/>
            <person name="Gaskell J.A."/>
            <person name="Kersten P."/>
            <person name="St John F."/>
            <person name="Glasner J."/>
            <person name="Sabat G."/>
            <person name="Splinter BonDurant S."/>
            <person name="Syed K."/>
            <person name="Yadav J."/>
            <person name="Mgbeahuruike A.C."/>
            <person name="Kovalchuk A."/>
            <person name="Asiegbu F.O."/>
            <person name="Lackner G."/>
            <person name="Hoffmeister D."/>
            <person name="Rencoret J."/>
            <person name="Gutierrez A."/>
            <person name="Sun H."/>
            <person name="Lindquist E."/>
            <person name="Barry K."/>
            <person name="Riley R."/>
            <person name="Grigoriev I.V."/>
            <person name="Henrissat B."/>
            <person name="Kues U."/>
            <person name="Berka R.M."/>
            <person name="Martinez A.T."/>
            <person name="Covert S.F."/>
            <person name="Blanchette R.A."/>
            <person name="Cullen D."/>
        </authorList>
    </citation>
    <scope>NUCLEOTIDE SEQUENCE [LARGE SCALE GENOMIC DNA]</scope>
    <source>
        <strain evidence="10 11">11061_1 CR5-6</strain>
    </source>
</reference>
<evidence type="ECO:0000259" key="8">
    <source>
        <dbReference type="PROSITE" id="PS51192"/>
    </source>
</evidence>
<evidence type="ECO:0000256" key="2">
    <source>
        <dbReference type="ARBA" id="ARBA00022741"/>
    </source>
</evidence>
<organism evidence="10 11">
    <name type="scientific">Phlebiopsis gigantea (strain 11061_1 CR5-6)</name>
    <name type="common">White-rot fungus</name>
    <name type="synonym">Peniophora gigantea</name>
    <dbReference type="NCBI Taxonomy" id="745531"/>
    <lineage>
        <taxon>Eukaryota</taxon>
        <taxon>Fungi</taxon>
        <taxon>Dikarya</taxon>
        <taxon>Basidiomycota</taxon>
        <taxon>Agaricomycotina</taxon>
        <taxon>Agaricomycetes</taxon>
        <taxon>Polyporales</taxon>
        <taxon>Phanerochaetaceae</taxon>
        <taxon>Phlebiopsis</taxon>
    </lineage>
</organism>
<dbReference type="OrthoDB" id="2790700at2759"/>
<dbReference type="SMART" id="SM00487">
    <property type="entry name" value="DEXDc"/>
    <property type="match status" value="1"/>
</dbReference>
<keyword evidence="5" id="KW-0413">Isomerase</keyword>
<keyword evidence="3" id="KW-0067">ATP-binding</keyword>
<dbReference type="GO" id="GO:0000724">
    <property type="term" value="P:double-strand break repair via homologous recombination"/>
    <property type="evidence" value="ECO:0007669"/>
    <property type="project" value="TreeGrafter"/>
</dbReference>
<dbReference type="PANTHER" id="PTHR13710:SF105">
    <property type="entry name" value="ATP-DEPENDENT DNA HELICASE Q1"/>
    <property type="match status" value="1"/>
</dbReference>
<dbReference type="InterPro" id="IPR027417">
    <property type="entry name" value="P-loop_NTPase"/>
</dbReference>
<evidence type="ECO:0000256" key="1">
    <source>
        <dbReference type="ARBA" id="ARBA00005446"/>
    </source>
</evidence>
<name>A0A0C3NFC3_PHLG1</name>
<feature type="domain" description="Helicase ATP-binding" evidence="8">
    <location>
        <begin position="45"/>
        <end position="237"/>
    </location>
</feature>
<dbReference type="PANTHER" id="PTHR13710">
    <property type="entry name" value="DNA HELICASE RECQ FAMILY MEMBER"/>
    <property type="match status" value="1"/>
</dbReference>
<dbReference type="EC" id="5.6.2.4" evidence="7"/>
<evidence type="ECO:0000256" key="5">
    <source>
        <dbReference type="ARBA" id="ARBA00023235"/>
    </source>
</evidence>
<evidence type="ECO:0000256" key="3">
    <source>
        <dbReference type="ARBA" id="ARBA00022840"/>
    </source>
</evidence>
<dbReference type="InterPro" id="IPR011545">
    <property type="entry name" value="DEAD/DEAH_box_helicase_dom"/>
</dbReference>
<feature type="domain" description="Helicase C-terminal" evidence="9">
    <location>
        <begin position="266"/>
        <end position="417"/>
    </location>
</feature>
<dbReference type="STRING" id="745531.A0A0C3NFC3"/>
<dbReference type="InterPro" id="IPR001650">
    <property type="entry name" value="Helicase_C-like"/>
</dbReference>
<dbReference type="Gene3D" id="3.40.50.300">
    <property type="entry name" value="P-loop containing nucleotide triphosphate hydrolases"/>
    <property type="match status" value="2"/>
</dbReference>
<dbReference type="Pfam" id="PF00271">
    <property type="entry name" value="Helicase_C"/>
    <property type="match status" value="1"/>
</dbReference>
<comment type="catalytic activity">
    <reaction evidence="6">
        <text>Couples ATP hydrolysis with the unwinding of duplex DNA by translocating in the 3'-5' direction.</text>
        <dbReference type="EC" id="5.6.2.4"/>
    </reaction>
</comment>
<dbReference type="PROSITE" id="PS51194">
    <property type="entry name" value="HELICASE_CTER"/>
    <property type="match status" value="1"/>
</dbReference>
<dbReference type="PROSITE" id="PS51192">
    <property type="entry name" value="HELICASE_ATP_BIND_1"/>
    <property type="match status" value="1"/>
</dbReference>
<keyword evidence="2" id="KW-0547">Nucleotide-binding</keyword>
<dbReference type="GO" id="GO:0043138">
    <property type="term" value="F:3'-5' DNA helicase activity"/>
    <property type="evidence" value="ECO:0007669"/>
    <property type="project" value="UniProtKB-EC"/>
</dbReference>
<dbReference type="AlphaFoldDB" id="A0A0C3NFC3"/>
<feature type="non-terminal residue" evidence="10">
    <location>
        <position position="502"/>
    </location>
</feature>
<protein>
    <recommendedName>
        <fullName evidence="7">DNA 3'-5' helicase</fullName>
        <ecNumber evidence="7">5.6.2.4</ecNumber>
    </recommendedName>
</protein>
<evidence type="ECO:0000256" key="4">
    <source>
        <dbReference type="ARBA" id="ARBA00023125"/>
    </source>
</evidence>
<dbReference type="SUPFAM" id="SSF52540">
    <property type="entry name" value="P-loop containing nucleoside triphosphate hydrolases"/>
    <property type="match status" value="1"/>
</dbReference>
<comment type="similarity">
    <text evidence="1">Belongs to the helicase family. RecQ subfamily.</text>
</comment>
<proteinExistence type="inferred from homology"/>
<evidence type="ECO:0000259" key="9">
    <source>
        <dbReference type="PROSITE" id="PS51194"/>
    </source>
</evidence>
<dbReference type="GO" id="GO:0003677">
    <property type="term" value="F:DNA binding"/>
    <property type="evidence" value="ECO:0007669"/>
    <property type="project" value="UniProtKB-KW"/>
</dbReference>
<dbReference type="GO" id="GO:0005524">
    <property type="term" value="F:ATP binding"/>
    <property type="evidence" value="ECO:0007669"/>
    <property type="project" value="UniProtKB-KW"/>
</dbReference>
<evidence type="ECO:0000256" key="6">
    <source>
        <dbReference type="ARBA" id="ARBA00034617"/>
    </source>
</evidence>
<accession>A0A0C3NFC3</accession>